<evidence type="ECO:0000256" key="2">
    <source>
        <dbReference type="ARBA" id="ARBA00022490"/>
    </source>
</evidence>
<feature type="repeat" description="WD" evidence="3">
    <location>
        <begin position="183"/>
        <end position="225"/>
    </location>
</feature>
<accession>A0AAN8XKU3</accession>
<keyword evidence="2" id="KW-0963">Cytoplasm</keyword>
<evidence type="ECO:0000313" key="5">
    <source>
        <dbReference type="EMBL" id="KAK7086101.1"/>
    </source>
</evidence>
<sequence length="352" mass="39415">MASLHERPPEELEIMNSPEETAEMQDLTSPQEMEQIDLTPCQVEKHLDFITFNKYGKLLMGSSSLTGRYWGGSLWYYENPDLAPDVEKCTSGYEISSGLADGVFLDDETSIMIGQDSGTIEFLTLSTTETGTNLRSVCKINEHLDFVHCIESTCNKKMALTASADMSIRVWDSEGYRVVRLLSVAHSQPVTSVASHPTNDQIFLSAGMDGNVLIWDLRSHKPASCMYRDWDNKPQCVAWTEKSIGPGNNNFVVGTQNGVILLRSPSNLNESLTSFDAFERPLFRLAENPFRPNLIAACADDSRVVIVDVEDEKLKLRYEDDRHTDFVRGVAWRDAGTLASCGWDKKVLMHTL</sequence>
<dbReference type="GO" id="GO:0034709">
    <property type="term" value="C:methylosome"/>
    <property type="evidence" value="ECO:0007669"/>
    <property type="project" value="TreeGrafter"/>
</dbReference>
<comment type="subcellular location">
    <subcellularLocation>
        <location evidence="1">Cytoplasm</location>
    </subcellularLocation>
</comment>
<dbReference type="EMBL" id="JAXCGZ010000374">
    <property type="protein sequence ID" value="KAK7086101.1"/>
    <property type="molecule type" value="Genomic_DNA"/>
</dbReference>
<dbReference type="PANTHER" id="PTHR46853">
    <property type="entry name" value="METHYLOSOME PROTEIN 50"/>
    <property type="match status" value="1"/>
</dbReference>
<feature type="compositionally biased region" description="Basic and acidic residues" evidence="4">
    <location>
        <begin position="1"/>
        <end position="10"/>
    </location>
</feature>
<feature type="repeat" description="WD" evidence="3">
    <location>
        <begin position="140"/>
        <end position="181"/>
    </location>
</feature>
<evidence type="ECO:0000256" key="4">
    <source>
        <dbReference type="SAM" id="MobiDB-lite"/>
    </source>
</evidence>
<reference evidence="5 6" key="1">
    <citation type="submission" date="2023-11" db="EMBL/GenBank/DDBJ databases">
        <title>Halocaridina rubra genome assembly.</title>
        <authorList>
            <person name="Smith C."/>
        </authorList>
    </citation>
    <scope>NUCLEOTIDE SEQUENCE [LARGE SCALE GENOMIC DNA]</scope>
    <source>
        <strain evidence="5">EP-1</strain>
        <tissue evidence="5">Whole</tissue>
    </source>
</reference>
<dbReference type="InterPro" id="IPR015943">
    <property type="entry name" value="WD40/YVTN_repeat-like_dom_sf"/>
</dbReference>
<name>A0AAN8XKU3_HALRR</name>
<dbReference type="Proteomes" id="UP001381693">
    <property type="component" value="Unassembled WGS sequence"/>
</dbReference>
<gene>
    <name evidence="5" type="primary">WDR77</name>
    <name evidence="5" type="ORF">SK128_010806</name>
</gene>
<keyword evidence="3" id="KW-0853">WD repeat</keyword>
<dbReference type="GO" id="GO:0007309">
    <property type="term" value="P:oocyte axis specification"/>
    <property type="evidence" value="ECO:0007669"/>
    <property type="project" value="TreeGrafter"/>
</dbReference>
<dbReference type="AlphaFoldDB" id="A0AAN8XKU3"/>
<evidence type="ECO:0000313" key="6">
    <source>
        <dbReference type="Proteomes" id="UP001381693"/>
    </source>
</evidence>
<dbReference type="PROSITE" id="PS50082">
    <property type="entry name" value="WD_REPEATS_2"/>
    <property type="match status" value="2"/>
</dbReference>
<dbReference type="InterPro" id="IPR052139">
    <property type="entry name" value="Methylosome_Comp_WDR77"/>
</dbReference>
<dbReference type="SUPFAM" id="SSF50978">
    <property type="entry name" value="WD40 repeat-like"/>
    <property type="match status" value="1"/>
</dbReference>
<feature type="region of interest" description="Disordered" evidence="4">
    <location>
        <begin position="1"/>
        <end position="30"/>
    </location>
</feature>
<dbReference type="Gene3D" id="2.130.10.10">
    <property type="entry name" value="YVTN repeat-like/Quinoprotein amine dehydrogenase"/>
    <property type="match status" value="1"/>
</dbReference>
<dbReference type="Pfam" id="PF00400">
    <property type="entry name" value="WD40"/>
    <property type="match status" value="3"/>
</dbReference>
<evidence type="ECO:0000256" key="1">
    <source>
        <dbReference type="ARBA" id="ARBA00004496"/>
    </source>
</evidence>
<keyword evidence="6" id="KW-1185">Reference proteome</keyword>
<dbReference type="PANTHER" id="PTHR46853:SF1">
    <property type="entry name" value="METHYLOSOME PROTEIN 50"/>
    <property type="match status" value="1"/>
</dbReference>
<comment type="caution">
    <text evidence="5">The sequence shown here is derived from an EMBL/GenBank/DDBJ whole genome shotgun (WGS) entry which is preliminary data.</text>
</comment>
<evidence type="ECO:0000256" key="3">
    <source>
        <dbReference type="PROSITE-ProRule" id="PRU00221"/>
    </source>
</evidence>
<organism evidence="5 6">
    <name type="scientific">Halocaridina rubra</name>
    <name type="common">Hawaiian red shrimp</name>
    <dbReference type="NCBI Taxonomy" id="373956"/>
    <lineage>
        <taxon>Eukaryota</taxon>
        <taxon>Metazoa</taxon>
        <taxon>Ecdysozoa</taxon>
        <taxon>Arthropoda</taxon>
        <taxon>Crustacea</taxon>
        <taxon>Multicrustacea</taxon>
        <taxon>Malacostraca</taxon>
        <taxon>Eumalacostraca</taxon>
        <taxon>Eucarida</taxon>
        <taxon>Decapoda</taxon>
        <taxon>Pleocyemata</taxon>
        <taxon>Caridea</taxon>
        <taxon>Atyoidea</taxon>
        <taxon>Atyidae</taxon>
        <taxon>Halocaridina</taxon>
    </lineage>
</organism>
<protein>
    <submittedName>
        <fullName evidence="5">Methylosome protein 50</fullName>
    </submittedName>
</protein>
<dbReference type="InterPro" id="IPR001680">
    <property type="entry name" value="WD40_rpt"/>
</dbReference>
<dbReference type="InterPro" id="IPR036322">
    <property type="entry name" value="WD40_repeat_dom_sf"/>
</dbReference>
<dbReference type="PROSITE" id="PS50294">
    <property type="entry name" value="WD_REPEATS_REGION"/>
    <property type="match status" value="1"/>
</dbReference>
<proteinExistence type="predicted"/>
<dbReference type="SMART" id="SM00320">
    <property type="entry name" value="WD40"/>
    <property type="match status" value="4"/>
</dbReference>